<feature type="transmembrane region" description="Helical" evidence="1">
    <location>
        <begin position="27"/>
        <end position="54"/>
    </location>
</feature>
<keyword evidence="1" id="KW-1133">Transmembrane helix</keyword>
<dbReference type="AlphaFoldDB" id="A0AAX3DT70"/>
<organism evidence="2 3">
    <name type="scientific">Rhodopseudomonas palustris</name>
    <dbReference type="NCBI Taxonomy" id="1076"/>
    <lineage>
        <taxon>Bacteria</taxon>
        <taxon>Pseudomonadati</taxon>
        <taxon>Pseudomonadota</taxon>
        <taxon>Alphaproteobacteria</taxon>
        <taxon>Hyphomicrobiales</taxon>
        <taxon>Nitrobacteraceae</taxon>
        <taxon>Rhodopseudomonas</taxon>
    </lineage>
</organism>
<dbReference type="Proteomes" id="UP001163166">
    <property type="component" value="Chromosome"/>
</dbReference>
<reference evidence="2" key="1">
    <citation type="journal article" date="2022" name="Biol. Control">
        <title>In silico genomic analysis of Rhodopseudomonas palustris strains revealed potential biocontrol agents and crop yield enhancers.</title>
        <authorList>
            <person name="Surachat K."/>
            <person name="Kantachote D."/>
            <person name="Deachamag P."/>
            <person name="Wonglapsuwan M."/>
        </authorList>
    </citation>
    <scope>NUCLEOTIDE SEQUENCE</scope>
    <source>
        <strain evidence="2">TLS06</strain>
    </source>
</reference>
<keyword evidence="1" id="KW-0812">Transmembrane</keyword>
<dbReference type="EMBL" id="CP076676">
    <property type="protein sequence ID" value="UYO37639.1"/>
    <property type="molecule type" value="Genomic_DNA"/>
</dbReference>
<keyword evidence="1" id="KW-0472">Membrane</keyword>
<evidence type="ECO:0000313" key="3">
    <source>
        <dbReference type="Proteomes" id="UP001163166"/>
    </source>
</evidence>
<evidence type="ECO:0000313" key="2">
    <source>
        <dbReference type="EMBL" id="UYO37639.1"/>
    </source>
</evidence>
<accession>A0AAX3DT70</accession>
<sequence length="120" mass="13343">MILAWCALAVFFYLVVKYWRSIVAIASVLVVLGIGLGLAFAALVIVVAFVAGIYEQHRIKQCESLPERSARAVVAREDYFGEKLRADVAAEELSCRELAVRITKRGTSDFWTSFVLSLTQ</sequence>
<name>A0AAX3DT70_RHOPL</name>
<dbReference type="RefSeq" id="WP_264073417.1">
    <property type="nucleotide sequence ID" value="NZ_CP076676.1"/>
</dbReference>
<protein>
    <submittedName>
        <fullName evidence="2">Uncharacterized protein</fullName>
    </submittedName>
</protein>
<evidence type="ECO:0000256" key="1">
    <source>
        <dbReference type="SAM" id="Phobius"/>
    </source>
</evidence>
<proteinExistence type="predicted"/>
<gene>
    <name evidence="2" type="ORF">KQX62_12840</name>
</gene>